<comment type="caution">
    <text evidence="3">The sequence shown here is derived from an EMBL/GenBank/DDBJ whole genome shotgun (WGS) entry which is preliminary data.</text>
</comment>
<dbReference type="GO" id="GO:0043190">
    <property type="term" value="C:ATP-binding cassette (ABC) transporter complex"/>
    <property type="evidence" value="ECO:0007669"/>
    <property type="project" value="InterPro"/>
</dbReference>
<evidence type="ECO:0000313" key="3">
    <source>
        <dbReference type="EMBL" id="MBJ7602597.1"/>
    </source>
</evidence>
<gene>
    <name evidence="3" type="ORF">JF888_05315</name>
</gene>
<dbReference type="CDD" id="cd13606">
    <property type="entry name" value="PBP2_ProX_like"/>
    <property type="match status" value="1"/>
</dbReference>
<organism evidence="3 4">
    <name type="scientific">Candidatus Dormiibacter inghamiae</name>
    <dbReference type="NCBI Taxonomy" id="3127013"/>
    <lineage>
        <taxon>Bacteria</taxon>
        <taxon>Bacillati</taxon>
        <taxon>Candidatus Dormiibacterota</taxon>
        <taxon>Candidatus Dormibacteria</taxon>
        <taxon>Candidatus Dormibacterales</taxon>
        <taxon>Candidatus Dormibacteraceae</taxon>
        <taxon>Candidatus Dormiibacter</taxon>
    </lineage>
</organism>
<name>A0A934KFB9_9BACT</name>
<proteinExistence type="predicted"/>
<dbReference type="SUPFAM" id="SSF53850">
    <property type="entry name" value="Periplasmic binding protein-like II"/>
    <property type="match status" value="1"/>
</dbReference>
<evidence type="ECO:0000256" key="1">
    <source>
        <dbReference type="SAM" id="SignalP"/>
    </source>
</evidence>
<dbReference type="EMBL" id="JAEKNQ010000021">
    <property type="protein sequence ID" value="MBJ7602597.1"/>
    <property type="molecule type" value="Genomic_DNA"/>
</dbReference>
<dbReference type="AlphaFoldDB" id="A0A934KFB9"/>
<feature type="signal peptide" evidence="1">
    <location>
        <begin position="1"/>
        <end position="22"/>
    </location>
</feature>
<feature type="chain" id="PRO_5037588466" evidence="1">
    <location>
        <begin position="23"/>
        <end position="306"/>
    </location>
</feature>
<accession>A0A934KFB9</accession>
<dbReference type="InterPro" id="IPR007210">
    <property type="entry name" value="ABC_Gly_betaine_transp_sub-bd"/>
</dbReference>
<dbReference type="PROSITE" id="PS51257">
    <property type="entry name" value="PROKAR_LIPOPROTEIN"/>
    <property type="match status" value="1"/>
</dbReference>
<protein>
    <submittedName>
        <fullName evidence="3">ABC transporter substrate-binding protein</fullName>
    </submittedName>
</protein>
<evidence type="ECO:0000259" key="2">
    <source>
        <dbReference type="Pfam" id="PF04069"/>
    </source>
</evidence>
<keyword evidence="1" id="KW-0732">Signal</keyword>
<feature type="domain" description="ABC-type glycine betaine transport system substrate-binding" evidence="2">
    <location>
        <begin position="38"/>
        <end position="299"/>
    </location>
</feature>
<dbReference type="RefSeq" id="WP_338177216.1">
    <property type="nucleotide sequence ID" value="NZ_JAEKNQ010000021.1"/>
</dbReference>
<dbReference type="Gene3D" id="3.40.190.10">
    <property type="entry name" value="Periplasmic binding protein-like II"/>
    <property type="match status" value="1"/>
</dbReference>
<dbReference type="Pfam" id="PF04069">
    <property type="entry name" value="OpuAC"/>
    <property type="match status" value="1"/>
</dbReference>
<sequence>MHRFAHRALLASILGLSLIGSACGSSGGGSPSGGSKGTITVAGFNFAESSIAANIYGGALKGAGYTVNYKLNLGSREVVEPALERGEIDLYPGYAATDLEFINKGKGEATPDARATVDKLNTYLSSKNAKALDPAPAIDANSFAVKKDGKYGKYTKLSDLTSVAGEMTLGGPPECPNRPFCQAGLEKTYGLHFKAFKALDSGGPLTKSALDKGDIDIGLIFSSDSAYSSGKYTQLQDDKKLQNADNVTPIVGTKHVDSNAQSLLNQVSAKFTTDELIKMNKRADVDKDDPDVIAGDWLKSHGFKTG</sequence>
<evidence type="ECO:0000313" key="4">
    <source>
        <dbReference type="Proteomes" id="UP000620075"/>
    </source>
</evidence>
<reference evidence="3 4" key="1">
    <citation type="submission" date="2020-10" db="EMBL/GenBank/DDBJ databases">
        <title>Ca. Dormibacterota MAGs.</title>
        <authorList>
            <person name="Montgomery K."/>
        </authorList>
    </citation>
    <scope>NUCLEOTIDE SEQUENCE [LARGE SCALE GENOMIC DNA]</scope>
    <source>
        <strain evidence="3">SC8811_S16_3</strain>
    </source>
</reference>
<dbReference type="Gene3D" id="3.40.190.120">
    <property type="entry name" value="Osmoprotection protein (prox), domain 2"/>
    <property type="match status" value="1"/>
</dbReference>
<dbReference type="Proteomes" id="UP000620075">
    <property type="component" value="Unassembled WGS sequence"/>
</dbReference>
<dbReference type="GO" id="GO:0022857">
    <property type="term" value="F:transmembrane transporter activity"/>
    <property type="evidence" value="ECO:0007669"/>
    <property type="project" value="InterPro"/>
</dbReference>